<evidence type="ECO:0008006" key="3">
    <source>
        <dbReference type="Google" id="ProtNLM"/>
    </source>
</evidence>
<protein>
    <recommendedName>
        <fullName evidence="3">Copia protein</fullName>
    </recommendedName>
</protein>
<reference evidence="1" key="1">
    <citation type="journal article" date="2022" name="Front. Genet.">
        <title>Chromosome-Scale Assembly of the Dendrobium nobile Genome Provides Insights Into the Molecular Mechanism of the Biosynthesis of the Medicinal Active Ingredient of Dendrobium.</title>
        <authorList>
            <person name="Xu Q."/>
            <person name="Niu S.-C."/>
            <person name="Li K.-L."/>
            <person name="Zheng P.-J."/>
            <person name="Zhang X.-J."/>
            <person name="Jia Y."/>
            <person name="Liu Y."/>
            <person name="Niu Y.-X."/>
            <person name="Yu L.-H."/>
            <person name="Chen D.-F."/>
            <person name="Zhang G.-Q."/>
        </authorList>
    </citation>
    <scope>NUCLEOTIDE SEQUENCE</scope>
    <source>
        <tissue evidence="1">Leaf</tissue>
    </source>
</reference>
<dbReference type="AlphaFoldDB" id="A0A8T3AIU2"/>
<dbReference type="PANTHER" id="PTHR11439:SF494">
    <property type="entry name" value="CYSTEINE-RICH RLK (RECEPTOR-LIKE PROTEIN KINASE) 8"/>
    <property type="match status" value="1"/>
</dbReference>
<dbReference type="OrthoDB" id="1729327at2759"/>
<sequence length="158" mass="18164">MQIGTWIQFPSDQQPVTIHFLETNFISWSSKKQPIVVRSSTEAEYRALATTPVEIIWLQRLLTDFFIPQQPTINYRDNTSTIALANNPVFHDRTKHIIVDYHFIQDHIQSNEIAVTPVMSTDQTVNIFPKPLPTPRFQLLRSKLIVQYSPVDSLVCGA</sequence>
<evidence type="ECO:0000313" key="1">
    <source>
        <dbReference type="EMBL" id="KAI0496219.1"/>
    </source>
</evidence>
<proteinExistence type="predicted"/>
<keyword evidence="2" id="KW-1185">Reference proteome</keyword>
<organism evidence="1 2">
    <name type="scientific">Dendrobium nobile</name>
    <name type="common">Orchid</name>
    <dbReference type="NCBI Taxonomy" id="94219"/>
    <lineage>
        <taxon>Eukaryota</taxon>
        <taxon>Viridiplantae</taxon>
        <taxon>Streptophyta</taxon>
        <taxon>Embryophyta</taxon>
        <taxon>Tracheophyta</taxon>
        <taxon>Spermatophyta</taxon>
        <taxon>Magnoliopsida</taxon>
        <taxon>Liliopsida</taxon>
        <taxon>Asparagales</taxon>
        <taxon>Orchidaceae</taxon>
        <taxon>Epidendroideae</taxon>
        <taxon>Malaxideae</taxon>
        <taxon>Dendrobiinae</taxon>
        <taxon>Dendrobium</taxon>
    </lineage>
</organism>
<dbReference type="EMBL" id="JAGYWB010000016">
    <property type="protein sequence ID" value="KAI0496219.1"/>
    <property type="molecule type" value="Genomic_DNA"/>
</dbReference>
<dbReference type="CDD" id="cd09272">
    <property type="entry name" value="RNase_HI_RT_Ty1"/>
    <property type="match status" value="1"/>
</dbReference>
<accession>A0A8T3AIU2</accession>
<evidence type="ECO:0000313" key="2">
    <source>
        <dbReference type="Proteomes" id="UP000829196"/>
    </source>
</evidence>
<gene>
    <name evidence="1" type="ORF">KFK09_022528</name>
</gene>
<dbReference type="Proteomes" id="UP000829196">
    <property type="component" value="Unassembled WGS sequence"/>
</dbReference>
<dbReference type="PANTHER" id="PTHR11439">
    <property type="entry name" value="GAG-POL-RELATED RETROTRANSPOSON"/>
    <property type="match status" value="1"/>
</dbReference>
<name>A0A8T3AIU2_DENNO</name>
<comment type="caution">
    <text evidence="1">The sequence shown here is derived from an EMBL/GenBank/DDBJ whole genome shotgun (WGS) entry which is preliminary data.</text>
</comment>